<organism evidence="1 2">
    <name type="scientific">Gymnopilus dilepis</name>
    <dbReference type="NCBI Taxonomy" id="231916"/>
    <lineage>
        <taxon>Eukaryota</taxon>
        <taxon>Fungi</taxon>
        <taxon>Dikarya</taxon>
        <taxon>Basidiomycota</taxon>
        <taxon>Agaricomycotina</taxon>
        <taxon>Agaricomycetes</taxon>
        <taxon>Agaricomycetidae</taxon>
        <taxon>Agaricales</taxon>
        <taxon>Agaricineae</taxon>
        <taxon>Hymenogastraceae</taxon>
        <taxon>Gymnopilus</taxon>
    </lineage>
</organism>
<accession>A0A409YPR2</accession>
<sequence length="366" mass="41596">MAIITDVPVEILFYIAAFLPRSSVLALLRTCRQLFRAYAVELYASVDVRGLQARMLALTILTSQQMDYGGMVKKFIFRGENTNDHLYLTYPLLTDALACMNRLIRLTLIMSPSHATYFASLMGRHGMYRVSNGPLASIHESISDNPPSSRYVLPAIRELTCEGDVELVKLAMNRRLTHLTIRSCINSGTLSDVMEWTQGSILHTLDIKLFISTTMELVLILYGVSESCPNLRRLQIATGMFNALVGENRFRIDDLLNQTQDISHALSTSPPLLPNLRELWFNQRYLLPPVHGSPVIESFNIQRDHLNCALDHLPYLCSVKFGLVDWTIVESSKGRKWRSEYFHKEIWVGPQWAGFSGDFSCLYLKE</sequence>
<proteinExistence type="predicted"/>
<dbReference type="AlphaFoldDB" id="A0A409YPR2"/>
<dbReference type="InParanoid" id="A0A409YPR2"/>
<reference evidence="1 2" key="1">
    <citation type="journal article" date="2018" name="Evol. Lett.">
        <title>Horizontal gene cluster transfer increased hallucinogenic mushroom diversity.</title>
        <authorList>
            <person name="Reynolds H.T."/>
            <person name="Vijayakumar V."/>
            <person name="Gluck-Thaler E."/>
            <person name="Korotkin H.B."/>
            <person name="Matheny P.B."/>
            <person name="Slot J.C."/>
        </authorList>
    </citation>
    <scope>NUCLEOTIDE SEQUENCE [LARGE SCALE GENOMIC DNA]</scope>
    <source>
        <strain evidence="1 2">SRW20</strain>
    </source>
</reference>
<evidence type="ECO:0000313" key="2">
    <source>
        <dbReference type="Proteomes" id="UP000284706"/>
    </source>
</evidence>
<dbReference type="Proteomes" id="UP000284706">
    <property type="component" value="Unassembled WGS sequence"/>
</dbReference>
<comment type="caution">
    <text evidence="1">The sequence shown here is derived from an EMBL/GenBank/DDBJ whole genome shotgun (WGS) entry which is preliminary data.</text>
</comment>
<dbReference type="OrthoDB" id="3060280at2759"/>
<gene>
    <name evidence="1" type="ORF">CVT26_012585</name>
</gene>
<evidence type="ECO:0008006" key="3">
    <source>
        <dbReference type="Google" id="ProtNLM"/>
    </source>
</evidence>
<protein>
    <recommendedName>
        <fullName evidence="3">F-box domain-containing protein</fullName>
    </recommendedName>
</protein>
<evidence type="ECO:0000313" key="1">
    <source>
        <dbReference type="EMBL" id="PPR04990.1"/>
    </source>
</evidence>
<keyword evidence="2" id="KW-1185">Reference proteome</keyword>
<name>A0A409YPR2_9AGAR</name>
<dbReference type="EMBL" id="NHYE01000538">
    <property type="protein sequence ID" value="PPR04990.1"/>
    <property type="molecule type" value="Genomic_DNA"/>
</dbReference>